<dbReference type="InterPro" id="IPR032599">
    <property type="entry name" value="YcdB/YcdC_rep_domain"/>
</dbReference>
<dbReference type="EMBL" id="WNKU01000020">
    <property type="protein sequence ID" value="MTV50180.1"/>
    <property type="molecule type" value="Genomic_DNA"/>
</dbReference>
<proteinExistence type="predicted"/>
<feature type="domain" description="SLH" evidence="3">
    <location>
        <begin position="664"/>
        <end position="720"/>
    </location>
</feature>
<dbReference type="InterPro" id="IPR001119">
    <property type="entry name" value="SLH_dom"/>
</dbReference>
<evidence type="ECO:0000256" key="2">
    <source>
        <dbReference type="SAM" id="SignalP"/>
    </source>
</evidence>
<keyword evidence="2" id="KW-0732">Signal</keyword>
<evidence type="ECO:0000313" key="5">
    <source>
        <dbReference type="Proteomes" id="UP000430670"/>
    </source>
</evidence>
<name>A0A6I3SMH8_HELMO</name>
<organism evidence="4 5">
    <name type="scientific">Heliobacterium mobile</name>
    <name type="common">Heliobacillus mobilis</name>
    <dbReference type="NCBI Taxonomy" id="28064"/>
    <lineage>
        <taxon>Bacteria</taxon>
        <taxon>Bacillati</taxon>
        <taxon>Bacillota</taxon>
        <taxon>Clostridia</taxon>
        <taxon>Eubacteriales</taxon>
        <taxon>Heliobacteriaceae</taxon>
        <taxon>Heliobacterium</taxon>
    </lineage>
</organism>
<keyword evidence="1" id="KW-0677">Repeat</keyword>
<dbReference type="Pfam" id="PF16244">
    <property type="entry name" value="DUF4901"/>
    <property type="match status" value="2"/>
</dbReference>
<keyword evidence="5" id="KW-1185">Reference proteome</keyword>
<comment type="caution">
    <text evidence="4">The sequence shown here is derived from an EMBL/GenBank/DDBJ whole genome shotgun (WGS) entry which is preliminary data.</text>
</comment>
<reference evidence="4 5" key="1">
    <citation type="submission" date="2019-11" db="EMBL/GenBank/DDBJ databases">
        <title>Whole-genome sequence of a the green, strictly anaerobic photosynthetic bacterium Heliobacillus mobilis DSM 6151.</title>
        <authorList>
            <person name="Kyndt J.A."/>
            <person name="Meyer T.E."/>
        </authorList>
    </citation>
    <scope>NUCLEOTIDE SEQUENCE [LARGE SCALE GENOMIC DNA]</scope>
    <source>
        <strain evidence="4 5">DSM 6151</strain>
    </source>
</reference>
<dbReference type="OrthoDB" id="2473368at2"/>
<evidence type="ECO:0000313" key="4">
    <source>
        <dbReference type="EMBL" id="MTV50180.1"/>
    </source>
</evidence>
<protein>
    <recommendedName>
        <fullName evidence="3">SLH domain-containing protein</fullName>
    </recommendedName>
</protein>
<gene>
    <name evidence="4" type="ORF">GJ688_14480</name>
</gene>
<feature type="chain" id="PRO_5026241424" description="SLH domain-containing protein" evidence="2">
    <location>
        <begin position="28"/>
        <end position="720"/>
    </location>
</feature>
<feature type="signal peptide" evidence="2">
    <location>
        <begin position="1"/>
        <end position="27"/>
    </location>
</feature>
<dbReference type="PROSITE" id="PS51272">
    <property type="entry name" value="SLH"/>
    <property type="match status" value="1"/>
</dbReference>
<dbReference type="RefSeq" id="WP_155477270.1">
    <property type="nucleotide sequence ID" value="NZ_WNKU01000020.1"/>
</dbReference>
<sequence length="720" mass="80316">MKKSCRKWTAAGLTALMLFSAAPAVWAGMSPEQNQNETAQAKITLEQAVKKAKEAFPIPAELSRFTSRFSTQENQRSWELQWDLEDGGPHFSSMQISIDADTGDIRSMFRWKDDPRNSNLIRTPKISREQALEEAKELIQRLHPELMAELELQPESANMTNSADALRNGQYSFEWIRKANGVPVRWNGAGVAVSTEDGNITNYHFTWLRDTIPSGTAQCTPEAAEAAFKKAQMLQLQYFITPGYARKGDQTPQVKLVYQLHHPSEGKIDAKTGQPYTPQGDTSSNGMIPFLSGTGGGPGNNALTPEEQAAKIQSEGMISREKALALVEKWVPTTKKGEIQSVLHQNPLGSKNNFIWDFSWSENNTFCNASVDAKTGDLVEISRRNHFDGSEPGQLDRDGARKIADDFLRKIQPDKLKLTQYDPLAILSEFRADGKLSNHQTFFYNRMVNQIPFPQNGFQVEVDTVTKEITGYRCSWDQMDFPSPDGVISADEAVDAFLEYMPLKLVYDVPFRQVEKTPVLLTYAPDIKPGMGFVQMIDGRSKKPLSYDGEPVSAIGDKVFTDVTGHRAEKEIQMVGRLDMLREYKESFHPDEPLKAVALVKALYQLRHEGWQPDEGALVRQAVSEGWLDKNLKADSTLTRMEMAKTVVRFLGLDVAARYGGIYKVPYSDADTLPPEQVGYAVLAGAMGVISSREGTFRANDVVSRADGAVALVHLMDIKR</sequence>
<dbReference type="Proteomes" id="UP000430670">
    <property type="component" value="Unassembled WGS sequence"/>
</dbReference>
<accession>A0A6I3SMH8</accession>
<evidence type="ECO:0000256" key="1">
    <source>
        <dbReference type="ARBA" id="ARBA00022737"/>
    </source>
</evidence>
<evidence type="ECO:0000259" key="3">
    <source>
        <dbReference type="PROSITE" id="PS51272"/>
    </source>
</evidence>
<dbReference type="AlphaFoldDB" id="A0A6I3SMH8"/>